<dbReference type="EMBL" id="JABEYC010000699">
    <property type="protein sequence ID" value="KAF4974858.1"/>
    <property type="molecule type" value="Genomic_DNA"/>
</dbReference>
<gene>
    <name evidence="3" type="ORF">FZEAL_8287</name>
</gene>
<feature type="domain" description="GYF" evidence="2">
    <location>
        <begin position="709"/>
        <end position="757"/>
    </location>
</feature>
<feature type="compositionally biased region" description="Polar residues" evidence="1">
    <location>
        <begin position="1094"/>
        <end position="1119"/>
    </location>
</feature>
<dbReference type="SMART" id="SM00444">
    <property type="entry name" value="GYF"/>
    <property type="match status" value="1"/>
</dbReference>
<feature type="compositionally biased region" description="Low complexity" evidence="1">
    <location>
        <begin position="1052"/>
        <end position="1070"/>
    </location>
</feature>
<dbReference type="PROSITE" id="PS50829">
    <property type="entry name" value="GYF"/>
    <property type="match status" value="1"/>
</dbReference>
<feature type="compositionally biased region" description="Low complexity" evidence="1">
    <location>
        <begin position="7"/>
        <end position="22"/>
    </location>
</feature>
<feature type="compositionally biased region" description="Polar residues" evidence="1">
    <location>
        <begin position="1312"/>
        <end position="1322"/>
    </location>
</feature>
<feature type="compositionally biased region" description="Low complexity" evidence="1">
    <location>
        <begin position="1158"/>
        <end position="1172"/>
    </location>
</feature>
<feature type="region of interest" description="Disordered" evidence="1">
    <location>
        <begin position="851"/>
        <end position="922"/>
    </location>
</feature>
<feature type="region of interest" description="Disordered" evidence="1">
    <location>
        <begin position="984"/>
        <end position="1266"/>
    </location>
</feature>
<dbReference type="Proteomes" id="UP000635477">
    <property type="component" value="Unassembled WGS sequence"/>
</dbReference>
<feature type="compositionally biased region" description="Polar residues" evidence="1">
    <location>
        <begin position="1246"/>
        <end position="1264"/>
    </location>
</feature>
<keyword evidence="4" id="KW-1185">Reference proteome</keyword>
<reference evidence="3" key="1">
    <citation type="journal article" date="2020" name="BMC Genomics">
        <title>Correction to: Identification and distribution of gene clusters required for synthesis of sphingolipid metabolism inhibitors in diverse species of the filamentous fungus Fusarium.</title>
        <authorList>
            <person name="Kim H.S."/>
            <person name="Lohmar J.M."/>
            <person name="Busman M."/>
            <person name="Brown D.W."/>
            <person name="Naumann T.A."/>
            <person name="Divon H.H."/>
            <person name="Lysoe E."/>
            <person name="Uhlig S."/>
            <person name="Proctor R.H."/>
        </authorList>
    </citation>
    <scope>NUCLEOTIDE SEQUENCE</scope>
    <source>
        <strain evidence="3">NRRL 22465</strain>
    </source>
</reference>
<accession>A0A8H4UEA6</accession>
<feature type="compositionally biased region" description="Low complexity" evidence="1">
    <location>
        <begin position="1443"/>
        <end position="1457"/>
    </location>
</feature>
<dbReference type="InterPro" id="IPR035445">
    <property type="entry name" value="GYF-like_dom_sf"/>
</dbReference>
<feature type="compositionally biased region" description="Low complexity" evidence="1">
    <location>
        <begin position="1325"/>
        <end position="1338"/>
    </location>
</feature>
<feature type="region of interest" description="Disordered" evidence="1">
    <location>
        <begin position="139"/>
        <end position="164"/>
    </location>
</feature>
<dbReference type="Pfam" id="PF02213">
    <property type="entry name" value="GYF"/>
    <property type="match status" value="1"/>
</dbReference>
<dbReference type="Gene3D" id="3.30.1490.40">
    <property type="match status" value="1"/>
</dbReference>
<feature type="region of interest" description="Disordered" evidence="1">
    <location>
        <begin position="617"/>
        <end position="672"/>
    </location>
</feature>
<feature type="compositionally biased region" description="Low complexity" evidence="1">
    <location>
        <begin position="209"/>
        <end position="219"/>
    </location>
</feature>
<feature type="compositionally biased region" description="Low complexity" evidence="1">
    <location>
        <begin position="890"/>
        <end position="899"/>
    </location>
</feature>
<dbReference type="SUPFAM" id="SSF55277">
    <property type="entry name" value="GYF domain"/>
    <property type="match status" value="1"/>
</dbReference>
<feature type="compositionally biased region" description="Basic and acidic residues" evidence="1">
    <location>
        <begin position="1143"/>
        <end position="1157"/>
    </location>
</feature>
<feature type="compositionally biased region" description="Polar residues" evidence="1">
    <location>
        <begin position="662"/>
        <end position="672"/>
    </location>
</feature>
<feature type="compositionally biased region" description="Pro residues" evidence="1">
    <location>
        <begin position="1071"/>
        <end position="1081"/>
    </location>
</feature>
<protein>
    <recommendedName>
        <fullName evidence="2">GYF domain-containing protein</fullName>
    </recommendedName>
</protein>
<dbReference type="CDD" id="cd00072">
    <property type="entry name" value="GYF"/>
    <property type="match status" value="1"/>
</dbReference>
<feature type="compositionally biased region" description="Basic and acidic residues" evidence="1">
    <location>
        <begin position="1231"/>
        <end position="1243"/>
    </location>
</feature>
<dbReference type="GO" id="GO:0005829">
    <property type="term" value="C:cytosol"/>
    <property type="evidence" value="ECO:0007669"/>
    <property type="project" value="TreeGrafter"/>
</dbReference>
<comment type="caution">
    <text evidence="3">The sequence shown here is derived from an EMBL/GenBank/DDBJ whole genome shotgun (WGS) entry which is preliminary data.</text>
</comment>
<feature type="compositionally biased region" description="Basic and acidic residues" evidence="1">
    <location>
        <begin position="984"/>
        <end position="995"/>
    </location>
</feature>
<feature type="compositionally biased region" description="Low complexity" evidence="1">
    <location>
        <begin position="854"/>
        <end position="867"/>
    </location>
</feature>
<dbReference type="InterPro" id="IPR051640">
    <property type="entry name" value="GRB10-interact_GYF"/>
</dbReference>
<dbReference type="OrthoDB" id="48509at2759"/>
<organism evidence="3 4">
    <name type="scientific">Fusarium zealandicum</name>
    <dbReference type="NCBI Taxonomy" id="1053134"/>
    <lineage>
        <taxon>Eukaryota</taxon>
        <taxon>Fungi</taxon>
        <taxon>Dikarya</taxon>
        <taxon>Ascomycota</taxon>
        <taxon>Pezizomycotina</taxon>
        <taxon>Sordariomycetes</taxon>
        <taxon>Hypocreomycetidae</taxon>
        <taxon>Hypocreales</taxon>
        <taxon>Nectriaceae</taxon>
        <taxon>Fusarium</taxon>
        <taxon>Fusarium staphyleae species complex</taxon>
    </lineage>
</organism>
<feature type="compositionally biased region" description="Polar residues" evidence="1">
    <location>
        <begin position="232"/>
        <end position="242"/>
    </location>
</feature>
<feature type="compositionally biased region" description="Low complexity" evidence="1">
    <location>
        <begin position="1181"/>
        <end position="1230"/>
    </location>
</feature>
<dbReference type="InterPro" id="IPR003169">
    <property type="entry name" value="GYF"/>
</dbReference>
<evidence type="ECO:0000313" key="3">
    <source>
        <dbReference type="EMBL" id="KAF4974858.1"/>
    </source>
</evidence>
<feature type="region of interest" description="Disordered" evidence="1">
    <location>
        <begin position="1"/>
        <end position="69"/>
    </location>
</feature>
<feature type="region of interest" description="Disordered" evidence="1">
    <location>
        <begin position="1309"/>
        <end position="1343"/>
    </location>
</feature>
<evidence type="ECO:0000259" key="2">
    <source>
        <dbReference type="PROSITE" id="PS50829"/>
    </source>
</evidence>
<feature type="compositionally biased region" description="Polar residues" evidence="1">
    <location>
        <begin position="1042"/>
        <end position="1051"/>
    </location>
</feature>
<sequence>MPTNLPSSFASAAAGQSANSRSGRADGRGAVSGEWARRDGRSTNGTLTFRRSSTTPLGQPSSQPPASIDHAVQHPASVETPMELESAPTATYELPPARYTKDDLLDLFQLQKPDNASRLFASGWNPGQVNGHAPRAWGKSNDNHIPQEPGACWEQAGDTTPMGLHGMSLEEKEAFATEINSPLKPPTQNKEAHQGGANGRKASLSQGASNSFSVSSPSSATRPGTRRRETVDSNPFSGSALASPTAPGRFSRDDPSYWFPRKNTDLKEAEADESDTEPTSREGPGKLPPFGNLMRSNTGGIGGMGSIWPPSNQTTPGGGGFGNFALPSSSAVGDKRVGGAPGGSRLTHLMPKDSLENVGGKAPESPNPLNQQSWRSRPRTDTDPFGEDTLSGSAVLGGAQDTDAAGLPQQSNRVGTLGTPVKGSTGDFGMSGLNLGGHGDDNGPVSPSETNPYRSPPAERHGHDGNDGGDDRSHGAGLHEAPSNFGSIGRGFGGYDGGDRSQTSSVGAKGYPSLGTLSGWPAPSGPTIGTPDRERPHLGTAFGSSLFSPIGDLQSPGLSSLNNVFGPASAGGLGTGSIGRGSKMGSLFPAAMQAQMQSNEHDNNLSDSMPDVRQSNPLGAIGRNNFGIPSRDTESPMRPNRGVFEELFPSSDPSRSHGVFSTGESGLPSTTATAPQSFTPVGGGMAFGGGQSNAELSAAQARQMVMPDRMRWVYLDPQGQVQGPFTGLEMNDWYKANFFTPDLRVKKVEDPEFEPLGQLIRRIGNSREPFLVPQIGIPHGPANQAGPFSPAGAAGVVPPLSGVFPSFGRTLTAEEQNNLERRKQEEQYLMVQQREFVMRQQALSKFQIPGPMLQHHSSAHSLQSQPSFGSMSSPNPIGMPPHQQPIGAMSSSSGFFDGSGPVGPQTSAPAGSGNGDPFRDEDLTNLTNAERQVLASLQSSGAGATQPSGGDANLRTGLPETEKLEQDLEGFKERLQEFEGLRAQHEAEQAAKAEENNEDEPAEESSPSEAAPEQDERPAEAPILSGKAARAARRKAAEDALSLTQQVQKTQAAAAAAAVAAAVAAAQPVEPDMPMPFPPPASSGTPLPAPTAQRARSNLPEQYNRSQTGTPDTSASANVQPPPLAPWAKDPGAEAQKGPSLKEIQEAEARKAAKAEEAAAAQRKAVLEQEAAALREREKSATAAAAGLPATSTWGHGSPAPSAASPWAKPGPSKGVTSSSTPSASAASKKTLAEIQREEELRKQKASQATPVQATPPASVSKSYANLAGKPGQSILTNAAAAAAAAAAAIAPPPGSGWATVGAGGKVKVPTGPSSQGRSVSAANIKPTSSPIKPTSKPATLGGAKLDSGNVALDEFNKWVGRELSRGITGVNDIASFQAALDVLPLDTSLIADAVYANSTTMDGRHFAEEFVRRKRLAERGIVEKQPVDSKGNGGGWSEVAKKGSSSSTAATGPVSPQDDGGMQVAGFKVVPGRKKGKK</sequence>
<dbReference type="PANTHER" id="PTHR14445">
    <property type="entry name" value="GRB10 INTERACTING GYF PROTEIN"/>
    <property type="match status" value="1"/>
</dbReference>
<feature type="compositionally biased region" description="Polar residues" evidence="1">
    <location>
        <begin position="42"/>
        <end position="65"/>
    </location>
</feature>
<proteinExistence type="predicted"/>
<feature type="region of interest" description="Disordered" evidence="1">
    <location>
        <begin position="1423"/>
        <end position="1479"/>
    </location>
</feature>
<evidence type="ECO:0000256" key="1">
    <source>
        <dbReference type="SAM" id="MobiDB-lite"/>
    </source>
</evidence>
<reference evidence="3" key="2">
    <citation type="submission" date="2020-05" db="EMBL/GenBank/DDBJ databases">
        <authorList>
            <person name="Kim H.-S."/>
            <person name="Proctor R.H."/>
            <person name="Brown D.W."/>
        </authorList>
    </citation>
    <scope>NUCLEOTIDE SEQUENCE</scope>
    <source>
        <strain evidence="3">NRRL 22465</strain>
    </source>
</reference>
<evidence type="ECO:0000313" key="4">
    <source>
        <dbReference type="Proteomes" id="UP000635477"/>
    </source>
</evidence>
<name>A0A8H4UEA6_9HYPO</name>
<feature type="compositionally biased region" description="Basic and acidic residues" evidence="1">
    <location>
        <begin position="457"/>
        <end position="474"/>
    </location>
</feature>
<feature type="region of interest" description="Disordered" evidence="1">
    <location>
        <begin position="180"/>
        <end position="543"/>
    </location>
</feature>
<dbReference type="PANTHER" id="PTHR14445:SF36">
    <property type="entry name" value="FI03272P-RELATED"/>
    <property type="match status" value="1"/>
</dbReference>